<keyword evidence="3" id="KW-1185">Reference proteome</keyword>
<proteinExistence type="predicted"/>
<protein>
    <recommendedName>
        <fullName evidence="4">DUF4218 domain-containing protein</fullName>
    </recommendedName>
</protein>
<dbReference type="HOGENOM" id="CLU_002101_0_0_1"/>
<dbReference type="OrthoDB" id="3269001at2759"/>
<feature type="region of interest" description="Disordered" evidence="1">
    <location>
        <begin position="116"/>
        <end position="150"/>
    </location>
</feature>
<gene>
    <name evidence="2" type="ORF">M413DRAFT_14711</name>
</gene>
<dbReference type="Proteomes" id="UP000053424">
    <property type="component" value="Unassembled WGS sequence"/>
</dbReference>
<dbReference type="STRING" id="686832.A0A0C3BUT5"/>
<accession>A0A0C3BUT5</accession>
<reference evidence="2 3" key="1">
    <citation type="submission" date="2014-04" db="EMBL/GenBank/DDBJ databases">
        <authorList>
            <consortium name="DOE Joint Genome Institute"/>
            <person name="Kuo A."/>
            <person name="Gay G."/>
            <person name="Dore J."/>
            <person name="Kohler A."/>
            <person name="Nagy L.G."/>
            <person name="Floudas D."/>
            <person name="Copeland A."/>
            <person name="Barry K.W."/>
            <person name="Cichocki N."/>
            <person name="Veneault-Fourrey C."/>
            <person name="LaButti K."/>
            <person name="Lindquist E.A."/>
            <person name="Lipzen A."/>
            <person name="Lundell T."/>
            <person name="Morin E."/>
            <person name="Murat C."/>
            <person name="Sun H."/>
            <person name="Tunlid A."/>
            <person name="Henrissat B."/>
            <person name="Grigoriev I.V."/>
            <person name="Hibbett D.S."/>
            <person name="Martin F."/>
            <person name="Nordberg H.P."/>
            <person name="Cantor M.N."/>
            <person name="Hua S.X."/>
        </authorList>
    </citation>
    <scope>NUCLEOTIDE SEQUENCE [LARGE SCALE GENOMIC DNA]</scope>
    <source>
        <strain evidence="3">h7</strain>
    </source>
</reference>
<dbReference type="PANTHER" id="PTHR46579:SF1">
    <property type="entry name" value="F5_8 TYPE C DOMAIN-CONTAINING PROTEIN"/>
    <property type="match status" value="1"/>
</dbReference>
<evidence type="ECO:0000313" key="2">
    <source>
        <dbReference type="EMBL" id="KIM35106.1"/>
    </source>
</evidence>
<evidence type="ECO:0000313" key="3">
    <source>
        <dbReference type="Proteomes" id="UP000053424"/>
    </source>
</evidence>
<dbReference type="PANTHER" id="PTHR46579">
    <property type="entry name" value="F5/8 TYPE C DOMAIN-CONTAINING PROTEIN-RELATED"/>
    <property type="match status" value="1"/>
</dbReference>
<dbReference type="EMBL" id="KN831830">
    <property type="protein sequence ID" value="KIM35106.1"/>
    <property type="molecule type" value="Genomic_DNA"/>
</dbReference>
<organism evidence="2 3">
    <name type="scientific">Hebeloma cylindrosporum</name>
    <dbReference type="NCBI Taxonomy" id="76867"/>
    <lineage>
        <taxon>Eukaryota</taxon>
        <taxon>Fungi</taxon>
        <taxon>Dikarya</taxon>
        <taxon>Basidiomycota</taxon>
        <taxon>Agaricomycotina</taxon>
        <taxon>Agaricomycetes</taxon>
        <taxon>Agaricomycetidae</taxon>
        <taxon>Agaricales</taxon>
        <taxon>Agaricineae</taxon>
        <taxon>Hymenogastraceae</taxon>
        <taxon>Hebeloma</taxon>
    </lineage>
</organism>
<evidence type="ECO:0000256" key="1">
    <source>
        <dbReference type="SAM" id="MobiDB-lite"/>
    </source>
</evidence>
<name>A0A0C3BUT5_HEBCY</name>
<sequence>MPQCFCVSSGCSAAGSTDPISKALLGKKVDIRMFKAHANADRLAALRAAEQNAEATVDGQMEEITAFLAASVLADEVSGPLQNPGGSLWSRLDNPKEYPPQDKPVVAPTAVDPQILPPNSPPRKLHTDLHPRCPALHSPPRQAGSRRSREAEVLARLADIEVEVDALRRETLDRLTHLGQPSSTGPPTPFPHGELLSMSKNLISRLDAITFKGPATLEVKNSILNKLQDIEHKVKTAKKVWKEALANIKAAKTPPYGLHCETGHHFKPILQDVNPVLQVAFFMLTVCHVLLGVSRRGCTFMLRMVQYIIHLTLLRLGPILSQGDEKLLGDIPTDPRATEKAFSLNNKSTILAVCPNPNCHSTVIRLSLFTLINVTIVNFWVGRNAARLLLNRDVWMDTPIYLPIKPFVAFSFKDWLGGLLSRSGFEGKMDNTWTSCKEGSPPPKEMTDMFDAKILRNFKGFDGQHFSAGGDEGRYIFSLCIDYFNPLGNKQAGKSKSVGLISLVCLNLPPEIDDALNDSFAKLGKRRTNEEIRSSAQVHLDAENQKERIEAVTSTGIRWSELLRLPYFDPSSFVVVDAMHNLFLGLVVREHFDILGIRLDSDKKTPPSITIAIPQASIDKLSVHERKSLTRLIKVLGAPIKKELNSEAGYSLYSKRLRSMHRAVLELLCTTVSVPLTVNAQHIKKTKLHKADYINSILEWRKTQTEIPQSCITGAVLTAEEVDALRSDIENMITPSWLTSVPTNLGEPRHGKLKADQWRTLGTTYLPISLIRLWYQVEDTNDQRSLQCWQLLEVTLSLISAVIIASSRMTSQEKADLYLNHMQSYLKGLRELFPKYTFLPNHHMALHLAEYLQLYGPVHSWWTFPFFEHLIGMLQRIPNNFQNGQLEETISTSFTKSANLRAFMLKDGCPQAIKNCSSHFAKLIDPQVRNTLLTDIARFLSLDEEVDEPADATGRRMAPIAEGPYKALQTYFNYAVSRYYSNLMTIG</sequence>
<reference evidence="3" key="2">
    <citation type="submission" date="2015-01" db="EMBL/GenBank/DDBJ databases">
        <title>Evolutionary Origins and Diversification of the Mycorrhizal Mutualists.</title>
        <authorList>
            <consortium name="DOE Joint Genome Institute"/>
            <consortium name="Mycorrhizal Genomics Consortium"/>
            <person name="Kohler A."/>
            <person name="Kuo A."/>
            <person name="Nagy L.G."/>
            <person name="Floudas D."/>
            <person name="Copeland A."/>
            <person name="Barry K.W."/>
            <person name="Cichocki N."/>
            <person name="Veneault-Fourrey C."/>
            <person name="LaButti K."/>
            <person name="Lindquist E.A."/>
            <person name="Lipzen A."/>
            <person name="Lundell T."/>
            <person name="Morin E."/>
            <person name="Murat C."/>
            <person name="Riley R."/>
            <person name="Ohm R."/>
            <person name="Sun H."/>
            <person name="Tunlid A."/>
            <person name="Henrissat B."/>
            <person name="Grigoriev I.V."/>
            <person name="Hibbett D.S."/>
            <person name="Martin F."/>
        </authorList>
    </citation>
    <scope>NUCLEOTIDE SEQUENCE [LARGE SCALE GENOMIC DNA]</scope>
    <source>
        <strain evidence="3">h7</strain>
    </source>
</reference>
<dbReference type="AlphaFoldDB" id="A0A0C3BUT5"/>
<evidence type="ECO:0008006" key="4">
    <source>
        <dbReference type="Google" id="ProtNLM"/>
    </source>
</evidence>